<dbReference type="Gene3D" id="1.20.1250.20">
    <property type="entry name" value="MFS general substrate transporter like domains"/>
    <property type="match status" value="2"/>
</dbReference>
<dbReference type="GO" id="GO:0015293">
    <property type="term" value="F:symporter activity"/>
    <property type="evidence" value="ECO:0007669"/>
    <property type="project" value="UniProtKB-KW"/>
</dbReference>
<evidence type="ECO:0000256" key="3">
    <source>
        <dbReference type="ARBA" id="ARBA00022692"/>
    </source>
</evidence>
<reference evidence="9" key="1">
    <citation type="submission" date="2024-04" db="UniProtKB">
        <authorList>
            <consortium name="EnsemblMetazoa"/>
        </authorList>
    </citation>
    <scope>IDENTIFICATION</scope>
    <source>
        <strain evidence="9">EBRO</strain>
    </source>
</reference>
<evidence type="ECO:0000256" key="6">
    <source>
        <dbReference type="ARBA" id="ARBA00023136"/>
    </source>
</evidence>
<sequence length="496" mass="54223">MIVCTNIVKGTIPKRLIVTIMIFVACTASFMLRVHISINLIAMVKPISTTSTNQTIVLAVNSSNHTVNLSSNGTVEKSGLVYHTETAVNYGPRYDWNQNVQSHILGAYFYGYLLTSLPAGPLAERCGPRRLIGYSFLLCALATALFPLFAAIDVWAVLAGRFLIGLLSGCVYPTLHNVISRWIPPNEKSKAVACIAGGSTFGTVITWPFAGLLIEHFGWVYAFYVPAILSGLVGIVWIWVVSDSPSEHKTITKTEREFIEASFGSTVSKSKAKPPICKALTSLPFVALVLSHYSSFWGLNFFVTQAPKFMNEVLGFNLANAGFLSSLPYLARMFSGFMFGYIGDLLRRKEIMSVTFLRKSFTVFSHFMPGAFLIALPFIAQDPIVTVSCIVACLGFNGASTITNLVNAQDLAPNFAATLYGMMNFLATTAGFLAPMTVAFFTSEKSTMDEWKYVFLLTAGFYIASGGIFTVFGSGKVQKWNEINEQQNLPATKSTC</sequence>
<evidence type="ECO:0000256" key="5">
    <source>
        <dbReference type="ARBA" id="ARBA00022989"/>
    </source>
</evidence>
<keyword evidence="4" id="KW-0769">Symport</keyword>
<proteinExistence type="predicted"/>
<dbReference type="InterPro" id="IPR020846">
    <property type="entry name" value="MFS_dom"/>
</dbReference>
<feature type="transmembrane region" description="Helical" evidence="7">
    <location>
        <begin position="361"/>
        <end position="379"/>
    </location>
</feature>
<dbReference type="InterPro" id="IPR050382">
    <property type="entry name" value="MFS_Na/Anion_cotransporter"/>
</dbReference>
<dbReference type="Pfam" id="PF07690">
    <property type="entry name" value="MFS_1"/>
    <property type="match status" value="1"/>
</dbReference>
<dbReference type="InterPro" id="IPR036259">
    <property type="entry name" value="MFS_trans_sf"/>
</dbReference>
<evidence type="ECO:0000256" key="1">
    <source>
        <dbReference type="ARBA" id="ARBA00004141"/>
    </source>
</evidence>
<evidence type="ECO:0000256" key="4">
    <source>
        <dbReference type="ARBA" id="ARBA00022847"/>
    </source>
</evidence>
<protein>
    <recommendedName>
        <fullName evidence="8">Major facilitator superfamily (MFS) profile domain-containing protein</fullName>
    </recommendedName>
</protein>
<evidence type="ECO:0000259" key="8">
    <source>
        <dbReference type="PROSITE" id="PS50850"/>
    </source>
</evidence>
<dbReference type="InterPro" id="IPR011701">
    <property type="entry name" value="MFS"/>
</dbReference>
<keyword evidence="10" id="KW-1185">Reference proteome</keyword>
<evidence type="ECO:0000256" key="2">
    <source>
        <dbReference type="ARBA" id="ARBA00022448"/>
    </source>
</evidence>
<dbReference type="PANTHER" id="PTHR11662:SF336">
    <property type="entry name" value="LP19554P"/>
    <property type="match status" value="1"/>
</dbReference>
<dbReference type="AlphaFoldDB" id="A0AAG5D1M7"/>
<accession>A0AAG5D1M7</accession>
<feature type="transmembrane region" description="Helical" evidence="7">
    <location>
        <begin position="319"/>
        <end position="341"/>
    </location>
</feature>
<feature type="transmembrane region" description="Helical" evidence="7">
    <location>
        <begin position="385"/>
        <end position="406"/>
    </location>
</feature>
<evidence type="ECO:0000256" key="7">
    <source>
        <dbReference type="SAM" id="Phobius"/>
    </source>
</evidence>
<dbReference type="Proteomes" id="UP000075880">
    <property type="component" value="Unassembled WGS sequence"/>
</dbReference>
<comment type="subcellular location">
    <subcellularLocation>
        <location evidence="1">Membrane</location>
        <topology evidence="1">Multi-pass membrane protein</topology>
    </subcellularLocation>
</comment>
<feature type="transmembrane region" description="Helical" evidence="7">
    <location>
        <begin position="279"/>
        <end position="299"/>
    </location>
</feature>
<keyword evidence="2" id="KW-0813">Transport</keyword>
<organism evidence="9 10">
    <name type="scientific">Anopheles atroparvus</name>
    <name type="common">European mosquito</name>
    <dbReference type="NCBI Taxonomy" id="41427"/>
    <lineage>
        <taxon>Eukaryota</taxon>
        <taxon>Metazoa</taxon>
        <taxon>Ecdysozoa</taxon>
        <taxon>Arthropoda</taxon>
        <taxon>Hexapoda</taxon>
        <taxon>Insecta</taxon>
        <taxon>Pterygota</taxon>
        <taxon>Neoptera</taxon>
        <taxon>Endopterygota</taxon>
        <taxon>Diptera</taxon>
        <taxon>Nematocera</taxon>
        <taxon>Culicoidea</taxon>
        <taxon>Culicidae</taxon>
        <taxon>Anophelinae</taxon>
        <taxon>Anopheles</taxon>
    </lineage>
</organism>
<feature type="transmembrane region" description="Helical" evidence="7">
    <location>
        <begin position="16"/>
        <end position="36"/>
    </location>
</feature>
<dbReference type="EnsemblMetazoa" id="ENSAATROPT005478">
    <property type="protein sequence ID" value="ENSAATROPP005066"/>
    <property type="gene ID" value="ENSAATROPG004405"/>
</dbReference>
<feature type="transmembrane region" description="Helical" evidence="7">
    <location>
        <begin position="158"/>
        <end position="179"/>
    </location>
</feature>
<feature type="transmembrane region" description="Helical" evidence="7">
    <location>
        <begin position="131"/>
        <end position="152"/>
    </location>
</feature>
<dbReference type="PANTHER" id="PTHR11662">
    <property type="entry name" value="SOLUTE CARRIER FAMILY 17"/>
    <property type="match status" value="1"/>
</dbReference>
<keyword evidence="5 7" id="KW-1133">Transmembrane helix</keyword>
<dbReference type="GO" id="GO:0006820">
    <property type="term" value="P:monoatomic anion transport"/>
    <property type="evidence" value="ECO:0007669"/>
    <property type="project" value="TreeGrafter"/>
</dbReference>
<feature type="transmembrane region" description="Helical" evidence="7">
    <location>
        <begin position="418"/>
        <end position="441"/>
    </location>
</feature>
<dbReference type="SUPFAM" id="SSF103473">
    <property type="entry name" value="MFS general substrate transporter"/>
    <property type="match status" value="1"/>
</dbReference>
<name>A0AAG5D1M7_ANOAO</name>
<keyword evidence="6 7" id="KW-0472">Membrane</keyword>
<dbReference type="PROSITE" id="PS50850">
    <property type="entry name" value="MFS"/>
    <property type="match status" value="1"/>
</dbReference>
<evidence type="ECO:0000313" key="10">
    <source>
        <dbReference type="Proteomes" id="UP000075880"/>
    </source>
</evidence>
<dbReference type="FunFam" id="1.20.1250.20:FF:000003">
    <property type="entry name" value="Solute carrier family 17 member 3"/>
    <property type="match status" value="1"/>
</dbReference>
<dbReference type="GO" id="GO:0016020">
    <property type="term" value="C:membrane"/>
    <property type="evidence" value="ECO:0007669"/>
    <property type="project" value="UniProtKB-SubCell"/>
</dbReference>
<keyword evidence="3 7" id="KW-0812">Transmembrane</keyword>
<feature type="transmembrane region" description="Helical" evidence="7">
    <location>
        <begin position="220"/>
        <end position="241"/>
    </location>
</feature>
<evidence type="ECO:0000313" key="9">
    <source>
        <dbReference type="EnsemblMetazoa" id="ENSAATROPP005066"/>
    </source>
</evidence>
<feature type="transmembrane region" description="Helical" evidence="7">
    <location>
        <begin position="191"/>
        <end position="214"/>
    </location>
</feature>
<feature type="domain" description="Major facilitator superfamily (MFS) profile" evidence="8">
    <location>
        <begin position="21"/>
        <end position="477"/>
    </location>
</feature>
<feature type="transmembrane region" description="Helical" evidence="7">
    <location>
        <begin position="453"/>
        <end position="472"/>
    </location>
</feature>